<keyword evidence="4" id="KW-1185">Reference proteome</keyword>
<evidence type="ECO:0000313" key="3">
    <source>
        <dbReference type="EMBL" id="KAK3914718.1"/>
    </source>
</evidence>
<name>A0AAE1LCL9_9NEOP</name>
<evidence type="ECO:0000313" key="4">
    <source>
        <dbReference type="Proteomes" id="UP001219518"/>
    </source>
</evidence>
<sequence>MDARSHTLAAAVPLLTLLLAALCWAPGADACNGFRLVVKKADTKCADGSPSLLTVRDFGVMLTPDCKFIPKGCVKASKKFAQAEVTYVIKTSTGVPLAEGTKNMCEALQEASKNGQVLMMMDMFQLPKKCPVEATEKCADGKTIDISQFKDKLTPGSIKAEVKIKHEGGMMSCINFEGALKK</sequence>
<evidence type="ECO:0000256" key="2">
    <source>
        <dbReference type="SAM" id="SignalP"/>
    </source>
</evidence>
<keyword evidence="1 2" id="KW-0732">Signal</keyword>
<dbReference type="InterPro" id="IPR036846">
    <property type="entry name" value="GM2-AP_sf"/>
</dbReference>
<protein>
    <submittedName>
        <fullName evidence="3">Uncharacterized protein</fullName>
    </submittedName>
</protein>
<reference evidence="3" key="1">
    <citation type="submission" date="2021-07" db="EMBL/GenBank/DDBJ databases">
        <authorList>
            <person name="Catto M.A."/>
            <person name="Jacobson A."/>
            <person name="Kennedy G."/>
            <person name="Labadie P."/>
            <person name="Hunt B.G."/>
            <person name="Srinivasan R."/>
        </authorList>
    </citation>
    <scope>NUCLEOTIDE SEQUENCE</scope>
    <source>
        <strain evidence="3">PL_HMW_Pooled</strain>
        <tissue evidence="3">Head</tissue>
    </source>
</reference>
<evidence type="ECO:0000256" key="1">
    <source>
        <dbReference type="ARBA" id="ARBA00022729"/>
    </source>
</evidence>
<accession>A0AAE1LCL9</accession>
<proteinExistence type="predicted"/>
<dbReference type="EMBL" id="JAHWGI010000386">
    <property type="protein sequence ID" value="KAK3914718.1"/>
    <property type="molecule type" value="Genomic_DNA"/>
</dbReference>
<feature type="signal peptide" evidence="2">
    <location>
        <begin position="1"/>
        <end position="30"/>
    </location>
</feature>
<dbReference type="Gene3D" id="2.70.220.10">
    <property type="entry name" value="Ganglioside GM2 activator"/>
    <property type="match status" value="1"/>
</dbReference>
<comment type="caution">
    <text evidence="3">The sequence shown here is derived from an EMBL/GenBank/DDBJ whole genome shotgun (WGS) entry which is preliminary data.</text>
</comment>
<reference evidence="3" key="2">
    <citation type="journal article" date="2023" name="BMC Genomics">
        <title>Pest status, molecular evolution, and epigenetic factors derived from the genome assembly of Frankliniella fusca, a thysanopteran phytovirus vector.</title>
        <authorList>
            <person name="Catto M.A."/>
            <person name="Labadie P.E."/>
            <person name="Jacobson A.L."/>
            <person name="Kennedy G.G."/>
            <person name="Srinivasan R."/>
            <person name="Hunt B.G."/>
        </authorList>
    </citation>
    <scope>NUCLEOTIDE SEQUENCE</scope>
    <source>
        <strain evidence="3">PL_HMW_Pooled</strain>
    </source>
</reference>
<organism evidence="3 4">
    <name type="scientific">Frankliniella fusca</name>
    <dbReference type="NCBI Taxonomy" id="407009"/>
    <lineage>
        <taxon>Eukaryota</taxon>
        <taxon>Metazoa</taxon>
        <taxon>Ecdysozoa</taxon>
        <taxon>Arthropoda</taxon>
        <taxon>Hexapoda</taxon>
        <taxon>Insecta</taxon>
        <taxon>Pterygota</taxon>
        <taxon>Neoptera</taxon>
        <taxon>Paraneoptera</taxon>
        <taxon>Thysanoptera</taxon>
        <taxon>Terebrantia</taxon>
        <taxon>Thripoidea</taxon>
        <taxon>Thripidae</taxon>
        <taxon>Frankliniella</taxon>
    </lineage>
</organism>
<dbReference type="Proteomes" id="UP001219518">
    <property type="component" value="Unassembled WGS sequence"/>
</dbReference>
<feature type="chain" id="PRO_5042272296" evidence="2">
    <location>
        <begin position="31"/>
        <end position="182"/>
    </location>
</feature>
<gene>
    <name evidence="3" type="ORF">KUF71_023941</name>
</gene>
<dbReference type="AlphaFoldDB" id="A0AAE1LCL9"/>